<accession>A0A8J8AZ59</accession>
<name>A0A8J8AZ59_9GAMM</name>
<dbReference type="Proteomes" id="UP000675747">
    <property type="component" value="Unassembled WGS sequence"/>
</dbReference>
<dbReference type="InterPro" id="IPR022062">
    <property type="entry name" value="DUF3618"/>
</dbReference>
<evidence type="ECO:0000313" key="3">
    <source>
        <dbReference type="EMBL" id="MBS7458860.1"/>
    </source>
</evidence>
<reference evidence="2" key="2">
    <citation type="submission" date="2021-04" db="EMBL/GenBank/DDBJ databases">
        <authorList>
            <person name="Karlyshev A.V."/>
        </authorList>
    </citation>
    <scope>NUCLEOTIDE SEQUENCE</scope>
    <source>
        <strain evidence="2">LMG 29479</strain>
    </source>
</reference>
<feature type="compositionally biased region" description="Polar residues" evidence="1">
    <location>
        <begin position="266"/>
        <end position="278"/>
    </location>
</feature>
<feature type="region of interest" description="Disordered" evidence="1">
    <location>
        <begin position="221"/>
        <end position="285"/>
    </location>
</feature>
<reference evidence="3 4" key="1">
    <citation type="journal article" date="2021" name="Microbiol. Resour. Announc.">
        <title>Draft Genome Sequence of Coralloluteibacterium stylophorae LMG 29479T.</title>
        <authorList>
            <person name="Karlyshev A.V."/>
            <person name="Kudryashova E.B."/>
            <person name="Ariskina E.V."/>
            <person name="Conroy A.P."/>
            <person name="Abidueva E.Y."/>
        </authorList>
    </citation>
    <scope>NUCLEOTIDE SEQUENCE [LARGE SCALE GENOMIC DNA]</scope>
    <source>
        <strain evidence="3 4">LMG 29479</strain>
    </source>
</reference>
<sequence>MNAQHRFQSQSQKSPEELEREIDAQRDHIGELVGALENKLSPGEMFERVLGYTRGHGRDFAQNLGNTVKANPVPTILTAAGLLWLYAGSDRAPPVPYRGAASGVNTGPSVGERAGQAGHDLSERARHLREDASGRAHDLGDRAHRLGENASARWNDARDRAGNTMHDTGRAIRDGSRRTADSVQSAFRSNPLALGAVGIAAGALLGALLPSTEQEDRLLGEYSDRAGDRARRSAQEGLGRAAEAGSRAVERAQERVAHRGDGGSGSSAPPQTRSQTNPDRPGSMV</sequence>
<feature type="compositionally biased region" description="Polar residues" evidence="1">
    <location>
        <begin position="1"/>
        <end position="13"/>
    </location>
</feature>
<dbReference type="EMBL" id="JAGQFT020000015">
    <property type="protein sequence ID" value="MBS7458860.1"/>
    <property type="molecule type" value="Genomic_DNA"/>
</dbReference>
<organism evidence="2">
    <name type="scientific">Coralloluteibacterium stylophorae</name>
    <dbReference type="NCBI Taxonomy" id="1776034"/>
    <lineage>
        <taxon>Bacteria</taxon>
        <taxon>Pseudomonadati</taxon>
        <taxon>Pseudomonadota</taxon>
        <taxon>Gammaproteobacteria</taxon>
        <taxon>Lysobacterales</taxon>
        <taxon>Lysobacteraceae</taxon>
        <taxon>Coralloluteibacterium</taxon>
    </lineage>
</organism>
<evidence type="ECO:0000313" key="4">
    <source>
        <dbReference type="Proteomes" id="UP000675747"/>
    </source>
</evidence>
<feature type="compositionally biased region" description="Basic and acidic residues" evidence="1">
    <location>
        <begin position="248"/>
        <end position="261"/>
    </location>
</feature>
<feature type="region of interest" description="Disordered" evidence="1">
    <location>
        <begin position="1"/>
        <end position="21"/>
    </location>
</feature>
<dbReference type="RefSeq" id="WP_211927659.1">
    <property type="nucleotide sequence ID" value="NZ_JAGQFT020000015.1"/>
</dbReference>
<keyword evidence="4" id="KW-1185">Reference proteome</keyword>
<feature type="compositionally biased region" description="Basic and acidic residues" evidence="1">
    <location>
        <begin position="221"/>
        <end position="234"/>
    </location>
</feature>
<comment type="caution">
    <text evidence="2">The sequence shown here is derived from an EMBL/GenBank/DDBJ whole genome shotgun (WGS) entry which is preliminary data.</text>
</comment>
<proteinExistence type="predicted"/>
<dbReference type="EMBL" id="JAGQFT010000175">
    <property type="protein sequence ID" value="MBR0563765.1"/>
    <property type="molecule type" value="Genomic_DNA"/>
</dbReference>
<protein>
    <submittedName>
        <fullName evidence="2">DUF3618 domain-containing protein</fullName>
    </submittedName>
</protein>
<evidence type="ECO:0000313" key="2">
    <source>
        <dbReference type="EMBL" id="MBR0563765.1"/>
    </source>
</evidence>
<gene>
    <name evidence="3" type="ORF">KB893_017125</name>
    <name evidence="2" type="ORF">KB893_14775</name>
</gene>
<feature type="region of interest" description="Disordered" evidence="1">
    <location>
        <begin position="159"/>
        <end position="178"/>
    </location>
</feature>
<dbReference type="AlphaFoldDB" id="A0A8J8AZ59"/>
<dbReference type="Pfam" id="PF12277">
    <property type="entry name" value="DUF3618"/>
    <property type="match status" value="1"/>
</dbReference>
<evidence type="ECO:0000256" key="1">
    <source>
        <dbReference type="SAM" id="MobiDB-lite"/>
    </source>
</evidence>